<dbReference type="GO" id="GO:0004366">
    <property type="term" value="F:glycerol-3-phosphate O-acyltransferase activity"/>
    <property type="evidence" value="ECO:0007669"/>
    <property type="project" value="TreeGrafter"/>
</dbReference>
<dbReference type="Proteomes" id="UP000230750">
    <property type="component" value="Unassembled WGS sequence"/>
</dbReference>
<name>A0A2G8LQC4_STIJA</name>
<dbReference type="STRING" id="307972.A0A2G8LQC4"/>
<dbReference type="OrthoDB" id="10255570at2759"/>
<dbReference type="InterPro" id="IPR002123">
    <property type="entry name" value="Plipid/glycerol_acylTrfase"/>
</dbReference>
<dbReference type="GO" id="GO:0019432">
    <property type="term" value="P:triglyceride biosynthetic process"/>
    <property type="evidence" value="ECO:0007669"/>
    <property type="project" value="TreeGrafter"/>
</dbReference>
<dbReference type="CDD" id="cd07993">
    <property type="entry name" value="LPLAT_DHAPAT-like"/>
    <property type="match status" value="1"/>
</dbReference>
<dbReference type="SUPFAM" id="SSF69593">
    <property type="entry name" value="Glycerol-3-phosphate (1)-acyltransferase"/>
    <property type="match status" value="1"/>
</dbReference>
<proteinExistence type="inferred from homology"/>
<comment type="similarity">
    <text evidence="2 6">Belongs to the GPAT/DAPAT family.</text>
</comment>
<evidence type="ECO:0000256" key="6">
    <source>
        <dbReference type="PIRNR" id="PIRNR000437"/>
    </source>
</evidence>
<dbReference type="SMART" id="SM00563">
    <property type="entry name" value="PlsC"/>
    <property type="match status" value="1"/>
</dbReference>
<keyword evidence="9" id="KW-1185">Reference proteome</keyword>
<dbReference type="GO" id="GO:0005778">
    <property type="term" value="C:peroxisomal membrane"/>
    <property type="evidence" value="ECO:0007669"/>
    <property type="project" value="TreeGrafter"/>
</dbReference>
<reference evidence="8 9" key="1">
    <citation type="journal article" date="2017" name="PLoS Biol.">
        <title>The sea cucumber genome provides insights into morphological evolution and visceral regeneration.</title>
        <authorList>
            <person name="Zhang X."/>
            <person name="Sun L."/>
            <person name="Yuan J."/>
            <person name="Sun Y."/>
            <person name="Gao Y."/>
            <person name="Zhang L."/>
            <person name="Li S."/>
            <person name="Dai H."/>
            <person name="Hamel J.F."/>
            <person name="Liu C."/>
            <person name="Yu Y."/>
            <person name="Liu S."/>
            <person name="Lin W."/>
            <person name="Guo K."/>
            <person name="Jin S."/>
            <person name="Xu P."/>
            <person name="Storey K.B."/>
            <person name="Huan P."/>
            <person name="Zhang T."/>
            <person name="Zhou Y."/>
            <person name="Zhang J."/>
            <person name="Lin C."/>
            <person name="Li X."/>
            <person name="Xing L."/>
            <person name="Huo D."/>
            <person name="Sun M."/>
            <person name="Wang L."/>
            <person name="Mercier A."/>
            <person name="Li F."/>
            <person name="Yang H."/>
            <person name="Xiang J."/>
        </authorList>
    </citation>
    <scope>NUCLEOTIDE SEQUENCE [LARGE SCALE GENOMIC DNA]</scope>
    <source>
        <strain evidence="8">Shaxun</strain>
        <tissue evidence="8">Muscle</tissue>
    </source>
</reference>
<accession>A0A2G8LQC4</accession>
<dbReference type="GO" id="GO:0008611">
    <property type="term" value="P:ether lipid biosynthetic process"/>
    <property type="evidence" value="ECO:0007669"/>
    <property type="project" value="TreeGrafter"/>
</dbReference>
<evidence type="ECO:0000256" key="1">
    <source>
        <dbReference type="ARBA" id="ARBA00004184"/>
    </source>
</evidence>
<comment type="caution">
    <text evidence="8">The sequence shown here is derived from an EMBL/GenBank/DDBJ whole genome shotgun (WGS) entry which is preliminary data.</text>
</comment>
<organism evidence="8 9">
    <name type="scientific">Stichopus japonicus</name>
    <name type="common">Sea cucumber</name>
    <dbReference type="NCBI Taxonomy" id="307972"/>
    <lineage>
        <taxon>Eukaryota</taxon>
        <taxon>Metazoa</taxon>
        <taxon>Echinodermata</taxon>
        <taxon>Eleutherozoa</taxon>
        <taxon>Echinozoa</taxon>
        <taxon>Holothuroidea</taxon>
        <taxon>Aspidochirotacea</taxon>
        <taxon>Aspidochirotida</taxon>
        <taxon>Stichopodidae</taxon>
        <taxon>Apostichopus</taxon>
    </lineage>
</organism>
<evidence type="ECO:0000256" key="5">
    <source>
        <dbReference type="ARBA" id="ARBA00023315"/>
    </source>
</evidence>
<dbReference type="GO" id="GO:0008654">
    <property type="term" value="P:phospholipid biosynthetic process"/>
    <property type="evidence" value="ECO:0007669"/>
    <property type="project" value="TreeGrafter"/>
</dbReference>
<dbReference type="InterPro" id="IPR022284">
    <property type="entry name" value="GPAT/DHAPAT"/>
</dbReference>
<dbReference type="PANTHER" id="PTHR12563:SF17">
    <property type="entry name" value="DIHYDROXYACETONE PHOSPHATE ACYLTRANSFERASE"/>
    <property type="match status" value="1"/>
</dbReference>
<dbReference type="AlphaFoldDB" id="A0A2G8LQC4"/>
<dbReference type="Pfam" id="PF19277">
    <property type="entry name" value="GPAT_C"/>
    <property type="match status" value="2"/>
</dbReference>
<keyword evidence="4" id="KW-0472">Membrane</keyword>
<dbReference type="Pfam" id="PF01553">
    <property type="entry name" value="Acyltransferase"/>
    <property type="match status" value="1"/>
</dbReference>
<feature type="domain" description="Phospholipid/glycerol acyltransferase" evidence="7">
    <location>
        <begin position="126"/>
        <end position="255"/>
    </location>
</feature>
<evidence type="ECO:0000256" key="4">
    <source>
        <dbReference type="ARBA" id="ARBA00023136"/>
    </source>
</evidence>
<evidence type="ECO:0000313" key="8">
    <source>
        <dbReference type="EMBL" id="PIK62477.1"/>
    </source>
</evidence>
<dbReference type="GO" id="GO:0006631">
    <property type="term" value="P:fatty acid metabolic process"/>
    <property type="evidence" value="ECO:0007669"/>
    <property type="project" value="TreeGrafter"/>
</dbReference>
<evidence type="ECO:0000256" key="3">
    <source>
        <dbReference type="ARBA" id="ARBA00022679"/>
    </source>
</evidence>
<keyword evidence="5 6" id="KW-0012">Acyltransferase</keyword>
<dbReference type="GO" id="GO:0012505">
    <property type="term" value="C:endomembrane system"/>
    <property type="evidence" value="ECO:0007669"/>
    <property type="project" value="UniProtKB-SubCell"/>
</dbReference>
<gene>
    <name evidence="8" type="ORF">BSL78_00574</name>
</gene>
<evidence type="ECO:0000259" key="7">
    <source>
        <dbReference type="SMART" id="SM00563"/>
    </source>
</evidence>
<sequence length="715" mass="81833">MDDFEDILEPRRNELDVRFALQSRDGVPEYKYTNKQTRSQVNESVLSSPRLKFTIDKIVTETGLSRKEVEKEAFEILDDMAHAQSLTNLRTLAYIFPKLYKRLLRHLYVNKDGIEKLRAQVKDAPVILLPTHRSYQDFLVMTYVCFHYGLPLPFVATGQDFNKMKLINEVLRMCGAFYIRRSFGTDDLYWALFTEYVQTNVINGELPLEFFLEGTRSRTGKFLPPKLGLLAVALEPYFTGKVPDILVVPVSFTYDRILEELLHSREMLGIPKPKESTSGLFKARTILQDNYGDIYVHVGDLYLFVRWPLRGSTDQCIILFQAQYDLRSNGTDITSAPIGIQKILPFILLRVQPMCYHWFLFNLSSSEQKFVADLAYNVQESQLRNIYMSVWVLCATLLMQRPHGYTLRDFCRDVEWLKDLAINLGAKVAWPGEYSVQTLVTSHLKRHRTFVNLAHKNQVSINAYEGSPLPTGSMEMNSLDEVMSLAVVPMGIAMYRNHLVCRLANVCLLTSSFCGTNAISIGDLFLKFWFLIRVFQKEFVFKPSVTETEFAATLKKLESCTFIQVCNTEKKVEVLSNGMKALSFLSKMVEPFLQGYYMVCQYLVQTKWNPDNDNKSKSIAKNIQALIAQKFINDEMKHFDTLSLNLIGNALTSLVAMDYIQCNKSENGGSLSWQASKVEEVMAKLGSYLPELEINGGAVQTHRTRREPMSVPSKL</sequence>
<protein>
    <submittedName>
        <fullName evidence="8">Putative dihydroxyacetone phosphate acyltransferase</fullName>
    </submittedName>
</protein>
<dbReference type="PIRSF" id="PIRSF000437">
    <property type="entry name" value="GPAT_DHAPAT"/>
    <property type="match status" value="1"/>
</dbReference>
<dbReference type="InterPro" id="IPR041728">
    <property type="entry name" value="GPAT/DHAPAT_LPLAT"/>
</dbReference>
<dbReference type="EMBL" id="MRZV01000011">
    <property type="protein sequence ID" value="PIK62477.1"/>
    <property type="molecule type" value="Genomic_DNA"/>
</dbReference>
<dbReference type="PANTHER" id="PTHR12563">
    <property type="entry name" value="GLYCEROL-3-PHOSPHATE ACYLTRANSFERASE"/>
    <property type="match status" value="1"/>
</dbReference>
<keyword evidence="3 6" id="KW-0808">Transferase</keyword>
<evidence type="ECO:0000256" key="2">
    <source>
        <dbReference type="ARBA" id="ARBA00007937"/>
    </source>
</evidence>
<comment type="subcellular location">
    <subcellularLocation>
        <location evidence="1">Endomembrane system</location>
        <topology evidence="1">Peripheral membrane protein</topology>
    </subcellularLocation>
</comment>
<dbReference type="GO" id="GO:0016287">
    <property type="term" value="F:glycerone-phosphate O-acyltransferase activity"/>
    <property type="evidence" value="ECO:0007669"/>
    <property type="project" value="TreeGrafter"/>
</dbReference>
<dbReference type="InterPro" id="IPR045520">
    <property type="entry name" value="GPAT/DHAPAT_C"/>
</dbReference>
<dbReference type="GO" id="GO:0031966">
    <property type="term" value="C:mitochondrial membrane"/>
    <property type="evidence" value="ECO:0007669"/>
    <property type="project" value="TreeGrafter"/>
</dbReference>
<evidence type="ECO:0000313" key="9">
    <source>
        <dbReference type="Proteomes" id="UP000230750"/>
    </source>
</evidence>